<dbReference type="PROSITE" id="PS01124">
    <property type="entry name" value="HTH_ARAC_FAMILY_2"/>
    <property type="match status" value="1"/>
</dbReference>
<dbReference type="Pfam" id="PF12852">
    <property type="entry name" value="Cupin_6"/>
    <property type="match status" value="1"/>
</dbReference>
<dbReference type="SUPFAM" id="SSF46689">
    <property type="entry name" value="Homeodomain-like"/>
    <property type="match status" value="2"/>
</dbReference>
<gene>
    <name evidence="6" type="ORF">GGR17_001469</name>
</gene>
<evidence type="ECO:0000313" key="6">
    <source>
        <dbReference type="EMBL" id="MBB4021678.1"/>
    </source>
</evidence>
<accession>A0A840CDR0</accession>
<evidence type="ECO:0000256" key="2">
    <source>
        <dbReference type="ARBA" id="ARBA00023125"/>
    </source>
</evidence>
<dbReference type="InterPro" id="IPR032783">
    <property type="entry name" value="AraC_lig"/>
</dbReference>
<feature type="region of interest" description="Disordered" evidence="4">
    <location>
        <begin position="1"/>
        <end position="29"/>
    </location>
</feature>
<name>A0A840CDR0_9RHOB</name>
<dbReference type="InterPro" id="IPR018062">
    <property type="entry name" value="HTH_AraC-typ_CS"/>
</dbReference>
<dbReference type="AlphaFoldDB" id="A0A840CDR0"/>
<comment type="caution">
    <text evidence="6">The sequence shown here is derived from an EMBL/GenBank/DDBJ whole genome shotgun (WGS) entry which is preliminary data.</text>
</comment>
<dbReference type="PANTHER" id="PTHR46796:SF7">
    <property type="entry name" value="ARAC FAMILY TRANSCRIPTIONAL REGULATOR"/>
    <property type="match status" value="1"/>
</dbReference>
<feature type="domain" description="HTH araC/xylS-type" evidence="5">
    <location>
        <begin position="211"/>
        <end position="309"/>
    </location>
</feature>
<dbReference type="PANTHER" id="PTHR46796">
    <property type="entry name" value="HTH-TYPE TRANSCRIPTIONAL ACTIVATOR RHAS-RELATED"/>
    <property type="match status" value="1"/>
</dbReference>
<keyword evidence="2 6" id="KW-0238">DNA-binding</keyword>
<dbReference type="Gene3D" id="1.10.10.60">
    <property type="entry name" value="Homeodomain-like"/>
    <property type="match status" value="2"/>
</dbReference>
<organism evidence="6 7">
    <name type="scientific">Actibacterium naphthalenivorans</name>
    <dbReference type="NCBI Taxonomy" id="1614693"/>
    <lineage>
        <taxon>Bacteria</taxon>
        <taxon>Pseudomonadati</taxon>
        <taxon>Pseudomonadota</taxon>
        <taxon>Alphaproteobacteria</taxon>
        <taxon>Rhodobacterales</taxon>
        <taxon>Roseobacteraceae</taxon>
        <taxon>Actibacterium</taxon>
    </lineage>
</organism>
<dbReference type="RefSeq" id="WP_054540231.1">
    <property type="nucleotide sequence ID" value="NZ_JACIEQ010000001.1"/>
</dbReference>
<dbReference type="PRINTS" id="PR00032">
    <property type="entry name" value="HTHARAC"/>
</dbReference>
<keyword evidence="1" id="KW-0805">Transcription regulation</keyword>
<dbReference type="Proteomes" id="UP000585681">
    <property type="component" value="Unassembled WGS sequence"/>
</dbReference>
<dbReference type="PROSITE" id="PS00041">
    <property type="entry name" value="HTH_ARAC_FAMILY_1"/>
    <property type="match status" value="1"/>
</dbReference>
<reference evidence="6" key="1">
    <citation type="submission" date="2020-08" db="EMBL/GenBank/DDBJ databases">
        <title>Genomic Encyclopedia of Type Strains, Phase IV (KMG-IV): sequencing the most valuable type-strain genomes for metagenomic binning, comparative biology and taxonomic classification.</title>
        <authorList>
            <person name="Goeker M."/>
        </authorList>
    </citation>
    <scope>NUCLEOTIDE SEQUENCE [LARGE SCALE GENOMIC DNA]</scope>
    <source>
        <strain evidence="6">DSM 105040</strain>
    </source>
</reference>
<proteinExistence type="predicted"/>
<dbReference type="GO" id="GO:0003700">
    <property type="term" value="F:DNA-binding transcription factor activity"/>
    <property type="evidence" value="ECO:0007669"/>
    <property type="project" value="InterPro"/>
</dbReference>
<dbReference type="GO" id="GO:0043565">
    <property type="term" value="F:sequence-specific DNA binding"/>
    <property type="evidence" value="ECO:0007669"/>
    <property type="project" value="InterPro"/>
</dbReference>
<dbReference type="SMART" id="SM00342">
    <property type="entry name" value="HTH_ARAC"/>
    <property type="match status" value="1"/>
</dbReference>
<keyword evidence="7" id="KW-1185">Reference proteome</keyword>
<dbReference type="InterPro" id="IPR020449">
    <property type="entry name" value="Tscrpt_reg_AraC-type_HTH"/>
</dbReference>
<evidence type="ECO:0000256" key="4">
    <source>
        <dbReference type="SAM" id="MobiDB-lite"/>
    </source>
</evidence>
<evidence type="ECO:0000313" key="7">
    <source>
        <dbReference type="Proteomes" id="UP000585681"/>
    </source>
</evidence>
<evidence type="ECO:0000259" key="5">
    <source>
        <dbReference type="PROSITE" id="PS01124"/>
    </source>
</evidence>
<protein>
    <submittedName>
        <fullName evidence="6">AraC-like DNA-binding protein</fullName>
    </submittedName>
</protein>
<dbReference type="EMBL" id="JACIEQ010000001">
    <property type="protein sequence ID" value="MBB4021678.1"/>
    <property type="molecule type" value="Genomic_DNA"/>
</dbReference>
<dbReference type="InterPro" id="IPR050204">
    <property type="entry name" value="AraC_XylS_family_regulators"/>
</dbReference>
<evidence type="ECO:0000256" key="3">
    <source>
        <dbReference type="ARBA" id="ARBA00023163"/>
    </source>
</evidence>
<dbReference type="InterPro" id="IPR018060">
    <property type="entry name" value="HTH_AraC"/>
</dbReference>
<dbReference type="Pfam" id="PF12833">
    <property type="entry name" value="HTH_18"/>
    <property type="match status" value="1"/>
</dbReference>
<keyword evidence="3" id="KW-0804">Transcription</keyword>
<evidence type="ECO:0000256" key="1">
    <source>
        <dbReference type="ARBA" id="ARBA00023015"/>
    </source>
</evidence>
<sequence>MTDRAPTNIDISPSATAGGVTEAQPGGPVTSKSWEALPDLLDTIHCETYSFFTASYAAPWALSFSGQGEVFSYELREGSAIIEIAGAEFMLEVGDLCLIPHGKPHKLYSSADSKGAAIGHAICRVDVQRANPLLKLLPFALIFRAEDGALVSWMRTMAGFIEDLRNSTDPGDQAILRRMTEAAIIRAIQEYFQSEHAKDRTFGRAALFRITPVLRAIHRAPEKKWSVASLAREAGMSRTVFATTFAETMGETPAQYLLGVRMAVAQDLLRSSPMSVSDVAWRVGYANEGAFGRAFKRYFGISPINFRASEVVSDFGPET</sequence>
<dbReference type="InterPro" id="IPR009057">
    <property type="entry name" value="Homeodomain-like_sf"/>
</dbReference>